<dbReference type="EMBL" id="JACXJA010000003">
    <property type="protein sequence ID" value="MBD2860751.1"/>
    <property type="molecule type" value="Genomic_DNA"/>
</dbReference>
<accession>A0A927C6Q5</accession>
<dbReference type="SUPFAM" id="SSF53850">
    <property type="entry name" value="Periplasmic binding protein-like II"/>
    <property type="match status" value="1"/>
</dbReference>
<evidence type="ECO:0000313" key="2">
    <source>
        <dbReference type="Proteomes" id="UP000639396"/>
    </source>
</evidence>
<name>A0A927C6Q5_9BACL</name>
<dbReference type="Gene3D" id="3.40.190.10">
    <property type="entry name" value="Periplasmic binding protein-like II"/>
    <property type="match status" value="1"/>
</dbReference>
<sequence length="225" mass="25959">MFYSNSGDPEESFEYRFGDILRNKFPDYKVKYIQAKGGSMLNDLLVNGTKFDIFYSTIGNFEHSVLQNELQVDMTEMIKKHNIDLNRIEPTIVQALKQVQGGKIFALPVSTTNLVNYYNKDLFDKFGVPYPGDDMTWEQTLEVSKKMTRNEGGTQYYGLAASFVHLFRLNPLSIPSVDLVTQKPTINKDERWKTFLIRSLSTARRSLDTRATFKRRIRSPILTNS</sequence>
<keyword evidence="2" id="KW-1185">Reference proteome</keyword>
<reference evidence="1" key="1">
    <citation type="submission" date="2020-09" db="EMBL/GenBank/DDBJ databases">
        <title>A novel bacterium of genus Paenibacillus, isolated from South China Sea.</title>
        <authorList>
            <person name="Huang H."/>
            <person name="Mo K."/>
            <person name="Hu Y."/>
        </authorList>
    </citation>
    <scope>NUCLEOTIDE SEQUENCE</scope>
    <source>
        <strain evidence="1">IB182363</strain>
    </source>
</reference>
<evidence type="ECO:0000313" key="1">
    <source>
        <dbReference type="EMBL" id="MBD2860751.1"/>
    </source>
</evidence>
<dbReference type="PANTHER" id="PTHR43649:SF12">
    <property type="entry name" value="DIACETYLCHITOBIOSE BINDING PROTEIN DASA"/>
    <property type="match status" value="1"/>
</dbReference>
<organism evidence="1 2">
    <name type="scientific">Paenibacillus oceani</name>
    <dbReference type="NCBI Taxonomy" id="2772510"/>
    <lineage>
        <taxon>Bacteria</taxon>
        <taxon>Bacillati</taxon>
        <taxon>Bacillota</taxon>
        <taxon>Bacilli</taxon>
        <taxon>Bacillales</taxon>
        <taxon>Paenibacillaceae</taxon>
        <taxon>Paenibacillus</taxon>
    </lineage>
</organism>
<dbReference type="AlphaFoldDB" id="A0A927C6Q5"/>
<proteinExistence type="predicted"/>
<dbReference type="InterPro" id="IPR006059">
    <property type="entry name" value="SBP"/>
</dbReference>
<comment type="caution">
    <text evidence="1">The sequence shown here is derived from an EMBL/GenBank/DDBJ whole genome shotgun (WGS) entry which is preliminary data.</text>
</comment>
<dbReference type="Pfam" id="PF01547">
    <property type="entry name" value="SBP_bac_1"/>
    <property type="match status" value="1"/>
</dbReference>
<dbReference type="InterPro" id="IPR050490">
    <property type="entry name" value="Bact_solute-bd_prot1"/>
</dbReference>
<gene>
    <name evidence="1" type="ORF">IDH45_01970</name>
</gene>
<dbReference type="Proteomes" id="UP000639396">
    <property type="component" value="Unassembled WGS sequence"/>
</dbReference>
<dbReference type="PANTHER" id="PTHR43649">
    <property type="entry name" value="ARABINOSE-BINDING PROTEIN-RELATED"/>
    <property type="match status" value="1"/>
</dbReference>
<protein>
    <submittedName>
        <fullName evidence="1">Extracellular solute-binding protein</fullName>
    </submittedName>
</protein>